<reference evidence="3" key="1">
    <citation type="submission" date="2016-05" db="EMBL/GenBank/DDBJ databases">
        <authorList>
            <person name="Li Y."/>
        </authorList>
    </citation>
    <scope>NUCLEOTIDE SEQUENCE [LARGE SCALE GENOMIC DNA]</scope>
    <source>
        <strain evidence="3">YIC4027</strain>
    </source>
</reference>
<evidence type="ECO:0000256" key="1">
    <source>
        <dbReference type="SAM" id="MobiDB-lite"/>
    </source>
</evidence>
<keyword evidence="3" id="KW-1185">Reference proteome</keyword>
<feature type="region of interest" description="Disordered" evidence="1">
    <location>
        <begin position="1"/>
        <end position="83"/>
    </location>
</feature>
<feature type="compositionally biased region" description="Basic and acidic residues" evidence="1">
    <location>
        <begin position="13"/>
        <end position="33"/>
    </location>
</feature>
<comment type="caution">
    <text evidence="2">The sequence shown here is derived from an EMBL/GenBank/DDBJ whole genome shotgun (WGS) entry which is preliminary data.</text>
</comment>
<dbReference type="EMBL" id="LYBW01000049">
    <property type="protein sequence ID" value="ODR92068.1"/>
    <property type="molecule type" value="Genomic_DNA"/>
</dbReference>
<evidence type="ECO:0000313" key="2">
    <source>
        <dbReference type="EMBL" id="ODR92068.1"/>
    </source>
</evidence>
<protein>
    <submittedName>
        <fullName evidence="2">Uncharacterized protein</fullName>
    </submittedName>
</protein>
<dbReference type="Proteomes" id="UP000094342">
    <property type="component" value="Unassembled WGS sequence"/>
</dbReference>
<dbReference type="AlphaFoldDB" id="A0A1E3VEQ6"/>
<accession>A0A1E3VEQ6</accession>
<proteinExistence type="predicted"/>
<sequence length="186" mass="19424">MFATSALSEDPDADRCRVAPGTDERTLSEKLDDCNGVLKPPKVGDTELVEPAPDVGKTRVIRPGELPAQQSGPNAGKTTAGEDWNGSYDVRELVDAIGRSKATARTLSSLTAPQVRVLDVSHMFSGAKAAALNTSLAEHAQALDALRETIANSDPLSQALNSKGLSATNVVAAKVEQSGAVTIFAR</sequence>
<feature type="compositionally biased region" description="Polar residues" evidence="1">
    <location>
        <begin position="68"/>
        <end position="77"/>
    </location>
</feature>
<name>A0A1E3VEQ6_9HYPH</name>
<gene>
    <name evidence="2" type="ORF">A8M32_06415</name>
</gene>
<evidence type="ECO:0000313" key="3">
    <source>
        <dbReference type="Proteomes" id="UP000094342"/>
    </source>
</evidence>
<organism evidence="2 3">
    <name type="scientific">Sinorhizobium alkalisoli</name>
    <dbReference type="NCBI Taxonomy" id="1752398"/>
    <lineage>
        <taxon>Bacteria</taxon>
        <taxon>Pseudomonadati</taxon>
        <taxon>Pseudomonadota</taxon>
        <taxon>Alphaproteobacteria</taxon>
        <taxon>Hyphomicrobiales</taxon>
        <taxon>Rhizobiaceae</taxon>
        <taxon>Sinorhizobium/Ensifer group</taxon>
        <taxon>Sinorhizobium</taxon>
    </lineage>
</organism>